<dbReference type="GO" id="GO:0015940">
    <property type="term" value="P:pantothenate biosynthetic process"/>
    <property type="evidence" value="ECO:0007669"/>
    <property type="project" value="UniProtKB-KW"/>
</dbReference>
<dbReference type="InterPro" id="IPR036291">
    <property type="entry name" value="NAD(P)-bd_dom_sf"/>
</dbReference>
<sequence>MEENKKEVKIRIAGMGALGVMYGDFIKEQGGDISFVMDKQRLEKYRGQEVLCNGRSQIFQMEESSQASPADLVIVAVKYGGLQSVIETIQNSVGENTVILSVMNGIISEEMLAARYGWDKVIYAIAEGMDAMKFGHRLRYSRMGKIVIGAARPGQKKQAEKAAGIFKGLGLPYEEVPDIMHRLWGKFMLNVGVNQVCMAYGTDYEGALGKHKEAHEDMLGAMREVIALGKAEGIPLTEKDMDYYIGLLEQLDPKGMPSMAQDRISRRLSEVEMFAGTVIPLGEKHGISTPVNRKLYEKILEIEKHY</sequence>
<protein>
    <recommendedName>
        <fullName evidence="4">2-dehydropantoate 2-reductase</fullName>
        <ecNumber evidence="4">1.1.1.169</ecNumber>
    </recommendedName>
    <alternativeName>
        <fullName evidence="4">Ketopantoate reductase</fullName>
    </alternativeName>
</protein>
<feature type="domain" description="Ketopantoate reductase N-terminal" evidence="5">
    <location>
        <begin position="10"/>
        <end position="151"/>
    </location>
</feature>
<gene>
    <name evidence="7" type="ORF">H9738_02930</name>
</gene>
<dbReference type="Proteomes" id="UP000824230">
    <property type="component" value="Unassembled WGS sequence"/>
</dbReference>
<feature type="domain" description="Ketopantoate reductase C-terminal" evidence="6">
    <location>
        <begin position="178"/>
        <end position="301"/>
    </location>
</feature>
<name>A0A9D1VJX7_9FIRM</name>
<accession>A0A9D1VJX7</accession>
<comment type="similarity">
    <text evidence="1 4">Belongs to the ketopantoate reductase family.</text>
</comment>
<dbReference type="Pfam" id="PF02558">
    <property type="entry name" value="ApbA"/>
    <property type="match status" value="1"/>
</dbReference>
<dbReference type="InterPro" id="IPR013328">
    <property type="entry name" value="6PGD_dom2"/>
</dbReference>
<dbReference type="InterPro" id="IPR051402">
    <property type="entry name" value="KPR-Related"/>
</dbReference>
<comment type="caution">
    <text evidence="7">The sequence shown here is derived from an EMBL/GenBank/DDBJ whole genome shotgun (WGS) entry which is preliminary data.</text>
</comment>
<reference evidence="7" key="2">
    <citation type="submission" date="2021-04" db="EMBL/GenBank/DDBJ databases">
        <authorList>
            <person name="Gilroy R."/>
        </authorList>
    </citation>
    <scope>NUCLEOTIDE SEQUENCE</scope>
    <source>
        <strain evidence="7">ChiHjej12B11-1927</strain>
    </source>
</reference>
<dbReference type="InterPro" id="IPR003710">
    <property type="entry name" value="ApbA"/>
</dbReference>
<dbReference type="Gene3D" id="3.40.50.720">
    <property type="entry name" value="NAD(P)-binding Rossmann-like Domain"/>
    <property type="match status" value="1"/>
</dbReference>
<comment type="catalytic activity">
    <reaction evidence="4">
        <text>(R)-pantoate + NADP(+) = 2-dehydropantoate + NADPH + H(+)</text>
        <dbReference type="Rhea" id="RHEA:16233"/>
        <dbReference type="ChEBI" id="CHEBI:11561"/>
        <dbReference type="ChEBI" id="CHEBI:15378"/>
        <dbReference type="ChEBI" id="CHEBI:15980"/>
        <dbReference type="ChEBI" id="CHEBI:57783"/>
        <dbReference type="ChEBI" id="CHEBI:58349"/>
        <dbReference type="EC" id="1.1.1.169"/>
    </reaction>
</comment>
<dbReference type="Gene3D" id="1.10.1040.10">
    <property type="entry name" value="N-(1-d-carboxylethyl)-l-norvaline Dehydrogenase, domain 2"/>
    <property type="match status" value="1"/>
</dbReference>
<reference evidence="7" key="1">
    <citation type="journal article" date="2021" name="PeerJ">
        <title>Extensive microbial diversity within the chicken gut microbiome revealed by metagenomics and culture.</title>
        <authorList>
            <person name="Gilroy R."/>
            <person name="Ravi A."/>
            <person name="Getino M."/>
            <person name="Pursley I."/>
            <person name="Horton D.L."/>
            <person name="Alikhan N.F."/>
            <person name="Baker D."/>
            <person name="Gharbi K."/>
            <person name="Hall N."/>
            <person name="Watson M."/>
            <person name="Adriaenssens E.M."/>
            <person name="Foster-Nyarko E."/>
            <person name="Jarju S."/>
            <person name="Secka A."/>
            <person name="Antonio M."/>
            <person name="Oren A."/>
            <person name="Chaudhuri R.R."/>
            <person name="La Ragione R."/>
            <person name="Hildebrand F."/>
            <person name="Pallen M.J."/>
        </authorList>
    </citation>
    <scope>NUCLEOTIDE SEQUENCE</scope>
    <source>
        <strain evidence="7">ChiHjej12B11-1927</strain>
    </source>
</reference>
<dbReference type="PANTHER" id="PTHR21708:SF26">
    <property type="entry name" value="2-DEHYDROPANTOATE 2-REDUCTASE"/>
    <property type="match status" value="1"/>
</dbReference>
<evidence type="ECO:0000313" key="8">
    <source>
        <dbReference type="Proteomes" id="UP000824230"/>
    </source>
</evidence>
<comment type="pathway">
    <text evidence="4">Cofactor biosynthesis; (R)-pantothenate biosynthesis; (R)-pantoate from 3-methyl-2-oxobutanoate: step 2/2.</text>
</comment>
<dbReference type="EMBL" id="DXFG01000057">
    <property type="protein sequence ID" value="HIX36812.1"/>
    <property type="molecule type" value="Genomic_DNA"/>
</dbReference>
<evidence type="ECO:0000256" key="1">
    <source>
        <dbReference type="ARBA" id="ARBA00007870"/>
    </source>
</evidence>
<evidence type="ECO:0000259" key="6">
    <source>
        <dbReference type="Pfam" id="PF08546"/>
    </source>
</evidence>
<dbReference type="EC" id="1.1.1.169" evidence="4"/>
<evidence type="ECO:0000256" key="4">
    <source>
        <dbReference type="RuleBase" id="RU362068"/>
    </source>
</evidence>
<dbReference type="InterPro" id="IPR013332">
    <property type="entry name" value="KPR_N"/>
</dbReference>
<dbReference type="InterPro" id="IPR013752">
    <property type="entry name" value="KPA_reductase"/>
</dbReference>
<proteinExistence type="inferred from homology"/>
<dbReference type="GO" id="GO:0005737">
    <property type="term" value="C:cytoplasm"/>
    <property type="evidence" value="ECO:0007669"/>
    <property type="project" value="TreeGrafter"/>
</dbReference>
<evidence type="ECO:0000313" key="7">
    <source>
        <dbReference type="EMBL" id="HIX36812.1"/>
    </source>
</evidence>
<dbReference type="SUPFAM" id="SSF51735">
    <property type="entry name" value="NAD(P)-binding Rossmann-fold domains"/>
    <property type="match status" value="1"/>
</dbReference>
<dbReference type="Pfam" id="PF08546">
    <property type="entry name" value="ApbA_C"/>
    <property type="match status" value="1"/>
</dbReference>
<dbReference type="InterPro" id="IPR008927">
    <property type="entry name" value="6-PGluconate_DH-like_C_sf"/>
</dbReference>
<dbReference type="SUPFAM" id="SSF48179">
    <property type="entry name" value="6-phosphogluconate dehydrogenase C-terminal domain-like"/>
    <property type="match status" value="1"/>
</dbReference>
<dbReference type="NCBIfam" id="TIGR00745">
    <property type="entry name" value="apbA_panE"/>
    <property type="match status" value="1"/>
</dbReference>
<dbReference type="GO" id="GO:0008677">
    <property type="term" value="F:2-dehydropantoate 2-reductase activity"/>
    <property type="evidence" value="ECO:0007669"/>
    <property type="project" value="UniProtKB-EC"/>
</dbReference>
<evidence type="ECO:0000256" key="3">
    <source>
        <dbReference type="ARBA" id="ARBA00023002"/>
    </source>
</evidence>
<dbReference type="AlphaFoldDB" id="A0A9D1VJX7"/>
<evidence type="ECO:0000256" key="2">
    <source>
        <dbReference type="ARBA" id="ARBA00022857"/>
    </source>
</evidence>
<comment type="function">
    <text evidence="4">Catalyzes the NADPH-dependent reduction of ketopantoate into pantoic acid.</text>
</comment>
<dbReference type="PANTHER" id="PTHR21708">
    <property type="entry name" value="PROBABLE 2-DEHYDROPANTOATE 2-REDUCTASE"/>
    <property type="match status" value="1"/>
</dbReference>
<organism evidence="7 8">
    <name type="scientific">Candidatus Blautia pullistercoris</name>
    <dbReference type="NCBI Taxonomy" id="2838499"/>
    <lineage>
        <taxon>Bacteria</taxon>
        <taxon>Bacillati</taxon>
        <taxon>Bacillota</taxon>
        <taxon>Clostridia</taxon>
        <taxon>Lachnospirales</taxon>
        <taxon>Lachnospiraceae</taxon>
        <taxon>Blautia</taxon>
    </lineage>
</organism>
<keyword evidence="4" id="KW-0566">Pantothenate biosynthesis</keyword>
<keyword evidence="3 4" id="KW-0560">Oxidoreductase</keyword>
<keyword evidence="2 4" id="KW-0521">NADP</keyword>
<evidence type="ECO:0000259" key="5">
    <source>
        <dbReference type="Pfam" id="PF02558"/>
    </source>
</evidence>